<dbReference type="GO" id="GO:0046872">
    <property type="term" value="F:metal ion binding"/>
    <property type="evidence" value="ECO:0007669"/>
    <property type="project" value="InterPro"/>
</dbReference>
<gene>
    <name evidence="1" type="ORF">SHERM_11205</name>
</gene>
<proteinExistence type="predicted"/>
<organism evidence="1 2">
    <name type="scientific">Striga hermonthica</name>
    <name type="common">Purple witchweed</name>
    <name type="synonym">Buchnera hermonthica</name>
    <dbReference type="NCBI Taxonomy" id="68872"/>
    <lineage>
        <taxon>Eukaryota</taxon>
        <taxon>Viridiplantae</taxon>
        <taxon>Streptophyta</taxon>
        <taxon>Embryophyta</taxon>
        <taxon>Tracheophyta</taxon>
        <taxon>Spermatophyta</taxon>
        <taxon>Magnoliopsida</taxon>
        <taxon>eudicotyledons</taxon>
        <taxon>Gunneridae</taxon>
        <taxon>Pentapetalae</taxon>
        <taxon>asterids</taxon>
        <taxon>lamiids</taxon>
        <taxon>Lamiales</taxon>
        <taxon>Orobanchaceae</taxon>
        <taxon>Buchnereae</taxon>
        <taxon>Striga</taxon>
    </lineage>
</organism>
<dbReference type="AlphaFoldDB" id="A0A9N7MNQ7"/>
<name>A0A9N7MNQ7_STRHE</name>
<evidence type="ECO:0008006" key="3">
    <source>
        <dbReference type="Google" id="ProtNLM"/>
    </source>
</evidence>
<dbReference type="SUPFAM" id="SSF55008">
    <property type="entry name" value="HMA, heavy metal-associated domain"/>
    <property type="match status" value="1"/>
</dbReference>
<accession>A0A9N7MNQ7</accession>
<keyword evidence="2" id="KW-1185">Reference proteome</keyword>
<dbReference type="OrthoDB" id="1649273at2759"/>
<evidence type="ECO:0000313" key="1">
    <source>
        <dbReference type="EMBL" id="CAA0808998.1"/>
    </source>
</evidence>
<dbReference type="InterPro" id="IPR036163">
    <property type="entry name" value="HMA_dom_sf"/>
</dbReference>
<evidence type="ECO:0000313" key="2">
    <source>
        <dbReference type="Proteomes" id="UP001153555"/>
    </source>
</evidence>
<dbReference type="Proteomes" id="UP001153555">
    <property type="component" value="Unassembled WGS sequence"/>
</dbReference>
<protein>
    <recommendedName>
        <fullName evidence="3">HMA domain-containing protein</fullName>
    </recommendedName>
</protein>
<reference evidence="1" key="1">
    <citation type="submission" date="2019-12" db="EMBL/GenBank/DDBJ databases">
        <authorList>
            <person name="Scholes J."/>
        </authorList>
    </citation>
    <scope>NUCLEOTIDE SEQUENCE</scope>
</reference>
<dbReference type="EMBL" id="CACSLK010003174">
    <property type="protein sequence ID" value="CAA0808998.1"/>
    <property type="molecule type" value="Genomic_DNA"/>
</dbReference>
<comment type="caution">
    <text evidence="1">The sequence shown here is derived from an EMBL/GenBank/DDBJ whole genome shotgun (WGS) entry which is preliminary data.</text>
</comment>
<sequence>MSLVKCEKDEFPIAAVKKGGHRRGTTLASAESLALPPVQEVVFLADFRCSRCQERVAQILAKMNGETQSVMISVVEKKVTLTCTYPIADKLSRRQVAWNKILPIVRLFRSSRA</sequence>
<dbReference type="Gene3D" id="3.30.70.100">
    <property type="match status" value="1"/>
</dbReference>